<dbReference type="EMBL" id="SLVJ01000030">
    <property type="protein sequence ID" value="TCM60888.1"/>
    <property type="molecule type" value="Genomic_DNA"/>
</dbReference>
<sequence>MRSLRWKNFCLKKYPWHVATKMDVHGYRQFCVDGDSFFITKADFKNIDQMALQALPTGDVAVFDKYF</sequence>
<accession>A0A4V2QZI0</accession>
<protein>
    <submittedName>
        <fullName evidence="1">Uncharacterized protein</fullName>
    </submittedName>
</protein>
<keyword evidence="2" id="KW-1185">Reference proteome</keyword>
<comment type="caution">
    <text evidence="1">The sequence shown here is derived from an EMBL/GenBank/DDBJ whole genome shotgun (WGS) entry which is preliminary data.</text>
</comment>
<evidence type="ECO:0000313" key="2">
    <source>
        <dbReference type="Proteomes" id="UP000294963"/>
    </source>
</evidence>
<organism evidence="1 2">
    <name type="scientific">Acinetobacter calcoaceticus</name>
    <dbReference type="NCBI Taxonomy" id="471"/>
    <lineage>
        <taxon>Bacteria</taxon>
        <taxon>Pseudomonadati</taxon>
        <taxon>Pseudomonadota</taxon>
        <taxon>Gammaproteobacteria</taxon>
        <taxon>Moraxellales</taxon>
        <taxon>Moraxellaceae</taxon>
        <taxon>Acinetobacter</taxon>
        <taxon>Acinetobacter calcoaceticus/baumannii complex</taxon>
    </lineage>
</organism>
<evidence type="ECO:0000313" key="1">
    <source>
        <dbReference type="EMBL" id="TCM60888.1"/>
    </source>
</evidence>
<gene>
    <name evidence="1" type="ORF">EC844_1308</name>
</gene>
<dbReference type="AlphaFoldDB" id="A0A4V2QZI0"/>
<proteinExistence type="predicted"/>
<dbReference type="OrthoDB" id="5702951at2"/>
<dbReference type="Proteomes" id="UP000294963">
    <property type="component" value="Unassembled WGS sequence"/>
</dbReference>
<reference evidence="1 2" key="1">
    <citation type="submission" date="2019-03" db="EMBL/GenBank/DDBJ databases">
        <title>Genomic analyses of the natural microbiome of Caenorhabditis elegans.</title>
        <authorList>
            <person name="Samuel B."/>
        </authorList>
    </citation>
    <scope>NUCLEOTIDE SEQUENCE [LARGE SCALE GENOMIC DNA]</scope>
    <source>
        <strain evidence="1 2">JUb89</strain>
    </source>
</reference>
<name>A0A4V2QZI0_ACICA</name>